<dbReference type="Pfam" id="PF15508">
    <property type="entry name" value="NAAA-beta"/>
    <property type="match status" value="1"/>
</dbReference>
<dbReference type="InterPro" id="IPR029130">
    <property type="entry name" value="Acid_ceramidase_N"/>
</dbReference>
<gene>
    <name evidence="4" type="ORF">BJ875DRAFT_291511</name>
</gene>
<dbReference type="PANTHER" id="PTHR28583">
    <property type="entry name" value="ACID AMIDASE"/>
    <property type="match status" value="1"/>
</dbReference>
<dbReference type="Proteomes" id="UP000824998">
    <property type="component" value="Unassembled WGS sequence"/>
</dbReference>
<protein>
    <recommendedName>
        <fullName evidence="1">ceramidase</fullName>
        <ecNumber evidence="1">3.5.1.23</ecNumber>
    </recommendedName>
</protein>
<feature type="region of interest" description="Disordered" evidence="2">
    <location>
        <begin position="1"/>
        <end position="29"/>
    </location>
</feature>
<feature type="domain" description="Acid ceramidase N-terminal" evidence="3">
    <location>
        <begin position="23"/>
        <end position="78"/>
    </location>
</feature>
<keyword evidence="5" id="KW-1185">Reference proteome</keyword>
<dbReference type="GO" id="GO:0017040">
    <property type="term" value="F:N-acylsphingosine amidohydrolase activity"/>
    <property type="evidence" value="ECO:0007669"/>
    <property type="project" value="UniProtKB-EC"/>
</dbReference>
<evidence type="ECO:0000256" key="1">
    <source>
        <dbReference type="ARBA" id="ARBA00011891"/>
    </source>
</evidence>
<dbReference type="EMBL" id="MU251450">
    <property type="protein sequence ID" value="KAG9234829.1"/>
    <property type="molecule type" value="Genomic_DNA"/>
</dbReference>
<dbReference type="EC" id="3.5.1.23" evidence="1"/>
<dbReference type="PANTHER" id="PTHR28583:SF1">
    <property type="entry name" value="ACID CERAMIDASE"/>
    <property type="match status" value="1"/>
</dbReference>
<evidence type="ECO:0000313" key="5">
    <source>
        <dbReference type="Proteomes" id="UP000824998"/>
    </source>
</evidence>
<dbReference type="AlphaFoldDB" id="A0A9P7YJ69"/>
<sequence length="407" mass="44731">MSTASTTPPRDPDEGGVDEPPTGPIPKYTIDLSLPPRDRYKTMSAAFAPKMRALTTLFDEILAWSIPFKYPRLLVKYLSSRLLTKLHDPEQNEEIQGVAEVSGVDLFLVVALNVLLDSLLGCTSGGVRVRGKRDRRGGEVVGMMHFRTLDWGMDGLRHLLVELDFVRSESDEPEKVIARSITYAGFVGVLTGVRPGLSLSLNFRPIRSCSSLSLRYHQLLVLLGHRPSIASHLRSVLFSPSSSSSSSSTSLSTPSPTTALTSITSSPCYLILCSPSLTTAIERDLHTSTIRTSSTFLVQTNHDQDLPSSALTSQTERTIPLGGAMWIEDSEDRANCVASKWEAVARKQIHARVSEAKEEEPFQPSIVEKTLAKWVRAYPTFNETSHFGCVMDPTTGTIRLLARDGDK</sequence>
<organism evidence="4 5">
    <name type="scientific">Amylocarpus encephaloides</name>
    <dbReference type="NCBI Taxonomy" id="45428"/>
    <lineage>
        <taxon>Eukaryota</taxon>
        <taxon>Fungi</taxon>
        <taxon>Dikarya</taxon>
        <taxon>Ascomycota</taxon>
        <taxon>Pezizomycotina</taxon>
        <taxon>Leotiomycetes</taxon>
        <taxon>Helotiales</taxon>
        <taxon>Helotiales incertae sedis</taxon>
        <taxon>Amylocarpus</taxon>
    </lineage>
</organism>
<accession>A0A9P7YJ69</accession>
<comment type="caution">
    <text evidence="4">The sequence shown here is derived from an EMBL/GenBank/DDBJ whole genome shotgun (WGS) entry which is preliminary data.</text>
</comment>
<evidence type="ECO:0000259" key="3">
    <source>
        <dbReference type="Pfam" id="PF15508"/>
    </source>
</evidence>
<evidence type="ECO:0000313" key="4">
    <source>
        <dbReference type="EMBL" id="KAG9234829.1"/>
    </source>
</evidence>
<proteinExistence type="predicted"/>
<reference evidence="4" key="1">
    <citation type="journal article" date="2021" name="IMA Fungus">
        <title>Genomic characterization of three marine fungi, including Emericellopsis atlantica sp. nov. with signatures of a generalist lifestyle and marine biomass degradation.</title>
        <authorList>
            <person name="Hagestad O.C."/>
            <person name="Hou L."/>
            <person name="Andersen J.H."/>
            <person name="Hansen E.H."/>
            <person name="Altermark B."/>
            <person name="Li C."/>
            <person name="Kuhnert E."/>
            <person name="Cox R.J."/>
            <person name="Crous P.W."/>
            <person name="Spatafora J.W."/>
            <person name="Lail K."/>
            <person name="Amirebrahimi M."/>
            <person name="Lipzen A."/>
            <person name="Pangilinan J."/>
            <person name="Andreopoulos W."/>
            <person name="Hayes R.D."/>
            <person name="Ng V."/>
            <person name="Grigoriev I.V."/>
            <person name="Jackson S.A."/>
            <person name="Sutton T.D.S."/>
            <person name="Dobson A.D.W."/>
            <person name="Rama T."/>
        </authorList>
    </citation>
    <scope>NUCLEOTIDE SEQUENCE</scope>
    <source>
        <strain evidence="4">TRa018bII</strain>
    </source>
</reference>
<dbReference type="OrthoDB" id="5273684at2759"/>
<evidence type="ECO:0000256" key="2">
    <source>
        <dbReference type="SAM" id="MobiDB-lite"/>
    </source>
</evidence>
<name>A0A9P7YJ69_9HELO</name>